<dbReference type="PATRIC" id="fig|1618207.4.peg.2511"/>
<keyword evidence="2" id="KW-1185">Reference proteome</keyword>
<name>A0A0D4C0K1_9MICC</name>
<dbReference type="EMBL" id="CP011005">
    <property type="protein sequence ID" value="AJT42103.1"/>
    <property type="molecule type" value="Genomic_DNA"/>
</dbReference>
<dbReference type="RefSeq" id="WP_045075885.1">
    <property type="nucleotide sequence ID" value="NZ_CP011005.1"/>
</dbReference>
<dbReference type="STRING" id="1618207.UM93_12380"/>
<organism evidence="1 2">
    <name type="scientific">Psychromicrobium lacuslunae</name>
    <dbReference type="NCBI Taxonomy" id="1618207"/>
    <lineage>
        <taxon>Bacteria</taxon>
        <taxon>Bacillati</taxon>
        <taxon>Actinomycetota</taxon>
        <taxon>Actinomycetes</taxon>
        <taxon>Micrococcales</taxon>
        <taxon>Micrococcaceae</taxon>
        <taxon>Psychromicrobium</taxon>
    </lineage>
</organism>
<evidence type="ECO:0000313" key="1">
    <source>
        <dbReference type="EMBL" id="AJT42103.1"/>
    </source>
</evidence>
<gene>
    <name evidence="1" type="ORF">UM93_12380</name>
</gene>
<dbReference type="KEGG" id="ari:UM93_12380"/>
<evidence type="ECO:0000313" key="2">
    <source>
        <dbReference type="Proteomes" id="UP000061839"/>
    </source>
</evidence>
<accession>A0A0D4C0K1</accession>
<proteinExistence type="predicted"/>
<dbReference type="AlphaFoldDB" id="A0A0D4C0K1"/>
<reference evidence="1 2" key="1">
    <citation type="journal article" date="2015" name="Genome Announc.">
        <title>Complete Genome Sequencing of Protease-Producing Novel Arthrobacter sp. Strain IHBB 11108 Using PacBio Single-Molecule Real-Time Sequencing Technology.</title>
        <authorList>
            <person name="Kiran S."/>
            <person name="Swarnkar M.K."/>
            <person name="Pal M."/>
            <person name="Thakur R."/>
            <person name="Tewari R."/>
            <person name="Singh A.K."/>
            <person name="Gulati A."/>
        </authorList>
    </citation>
    <scope>NUCLEOTIDE SEQUENCE [LARGE SCALE GENOMIC DNA]</scope>
    <source>
        <strain evidence="1 2">IHBB 11108</strain>
    </source>
</reference>
<dbReference type="HOGENOM" id="CLU_1264774_0_0_11"/>
<dbReference type="Proteomes" id="UP000061839">
    <property type="component" value="Chromosome"/>
</dbReference>
<sequence length="218" mass="22978">MVSELNQRADSLAKGIDVDQARHNDLGSEMDRAEEAQPPAADVECIFQVYSAIAQLATARQVTDEATLRSLRKGASQALEAARVSAEIGANQALIVSSATRAWMAHAVPAEASTWRVAMNGFADNVETAGPNFELSDLPGAVSAAAMAIADHSTPTAEALRIFSGALAEVNSDEFSLGANWNAAIARLKDGATDEVFLTVVEGIGSLLERREVDHSTI</sequence>
<protein>
    <submittedName>
        <fullName evidence="1">Uncharacterized protein</fullName>
    </submittedName>
</protein>